<dbReference type="EMBL" id="CP059491">
    <property type="protein sequence ID" value="QMT01898.1"/>
    <property type="molecule type" value="Genomic_DNA"/>
</dbReference>
<dbReference type="PANTHER" id="PTHR43664">
    <property type="entry name" value="MONOAMINE OXIDASE-RELATED"/>
    <property type="match status" value="1"/>
</dbReference>
<feature type="domain" description="MaoC-like" evidence="2">
    <location>
        <begin position="10"/>
        <end position="121"/>
    </location>
</feature>
<proteinExistence type="inferred from homology"/>
<protein>
    <submittedName>
        <fullName evidence="3">MaoC family dehydratase</fullName>
    </submittedName>
</protein>
<comment type="similarity">
    <text evidence="1">Belongs to the enoyl-CoA hydratase/isomerase family.</text>
</comment>
<organism evidence="3 4">
    <name type="scientific">Gordonia jinghuaiqii</name>
    <dbReference type="NCBI Taxonomy" id="2758710"/>
    <lineage>
        <taxon>Bacteria</taxon>
        <taxon>Bacillati</taxon>
        <taxon>Actinomycetota</taxon>
        <taxon>Actinomycetes</taxon>
        <taxon>Mycobacteriales</taxon>
        <taxon>Gordoniaceae</taxon>
        <taxon>Gordonia</taxon>
    </lineage>
</organism>
<evidence type="ECO:0000256" key="1">
    <source>
        <dbReference type="ARBA" id="ARBA00005254"/>
    </source>
</evidence>
<dbReference type="Gene3D" id="3.10.129.10">
    <property type="entry name" value="Hotdog Thioesterase"/>
    <property type="match status" value="1"/>
</dbReference>
<dbReference type="InterPro" id="IPR052342">
    <property type="entry name" value="MCH/BMMD"/>
</dbReference>
<dbReference type="Pfam" id="PF01575">
    <property type="entry name" value="MaoC_dehydratas"/>
    <property type="match status" value="1"/>
</dbReference>
<dbReference type="InterPro" id="IPR029069">
    <property type="entry name" value="HotDog_dom_sf"/>
</dbReference>
<sequence length="152" mass="16748">MPGMYFEEFAPGMVIDHEVRRTVTEADNILFSTMTLNMAPLHLDAEYSAGSIHGQRLVNSLFLLGLVSGISMQNTTFGTTLGNLGFDSVKFPKPTFHGDTIRVQTEIVAARESKSRNDSGIVTFRHLGINQRDEVVCDAVRVGLMLKKTDDA</sequence>
<dbReference type="SUPFAM" id="SSF54637">
    <property type="entry name" value="Thioesterase/thiol ester dehydrase-isomerase"/>
    <property type="match status" value="1"/>
</dbReference>
<dbReference type="PANTHER" id="PTHR43664:SF1">
    <property type="entry name" value="BETA-METHYLMALYL-COA DEHYDRATASE"/>
    <property type="match status" value="1"/>
</dbReference>
<dbReference type="KEGG" id="gji:H1R19_01465"/>
<reference evidence="4" key="1">
    <citation type="submission" date="2020-07" db="EMBL/GenBank/DDBJ databases">
        <title>novel species isolated from the respiratory tract of Marmot.</title>
        <authorList>
            <person name="Zhang G."/>
        </authorList>
    </citation>
    <scope>NUCLEOTIDE SEQUENCE [LARGE SCALE GENOMIC DNA]</scope>
    <source>
        <strain evidence="4">686</strain>
    </source>
</reference>
<dbReference type="CDD" id="cd03451">
    <property type="entry name" value="FkbR2"/>
    <property type="match status" value="1"/>
</dbReference>
<dbReference type="Proteomes" id="UP000515663">
    <property type="component" value="Chromosome"/>
</dbReference>
<gene>
    <name evidence="3" type="ORF">H1R19_01465</name>
</gene>
<evidence type="ECO:0000313" key="3">
    <source>
        <dbReference type="EMBL" id="QMT01898.1"/>
    </source>
</evidence>
<keyword evidence="4" id="KW-1185">Reference proteome</keyword>
<dbReference type="AlphaFoldDB" id="A0A7D7LX48"/>
<evidence type="ECO:0000259" key="2">
    <source>
        <dbReference type="Pfam" id="PF01575"/>
    </source>
</evidence>
<dbReference type="RefSeq" id="WP_188330891.1">
    <property type="nucleotide sequence ID" value="NZ_CP059491.1"/>
</dbReference>
<evidence type="ECO:0000313" key="4">
    <source>
        <dbReference type="Proteomes" id="UP000515663"/>
    </source>
</evidence>
<name>A0A7D7LX48_9ACTN</name>
<accession>A0A7D7LX48</accession>
<dbReference type="InterPro" id="IPR002539">
    <property type="entry name" value="MaoC-like_dom"/>
</dbReference>